<dbReference type="GO" id="GO:0005506">
    <property type="term" value="F:iron ion binding"/>
    <property type="evidence" value="ECO:0007669"/>
    <property type="project" value="InterPro"/>
</dbReference>
<feature type="transmembrane region" description="Helical" evidence="8">
    <location>
        <begin position="6"/>
        <end position="24"/>
    </location>
</feature>
<dbReference type="AlphaFoldDB" id="A0A6A5U922"/>
<dbReference type="InterPro" id="IPR017972">
    <property type="entry name" value="Cyt_P450_CS"/>
</dbReference>
<keyword evidence="10" id="KW-1185">Reference proteome</keyword>
<comment type="similarity">
    <text evidence="2 7">Belongs to the cytochrome P450 family.</text>
</comment>
<evidence type="ECO:0000256" key="3">
    <source>
        <dbReference type="ARBA" id="ARBA00022723"/>
    </source>
</evidence>
<keyword evidence="8" id="KW-1133">Transmembrane helix</keyword>
<dbReference type="Pfam" id="PF00067">
    <property type="entry name" value="p450"/>
    <property type="match status" value="1"/>
</dbReference>
<protein>
    <submittedName>
        <fullName evidence="9">N-alkane-inducible cytochrome P450</fullName>
    </submittedName>
</protein>
<evidence type="ECO:0000256" key="2">
    <source>
        <dbReference type="ARBA" id="ARBA00010617"/>
    </source>
</evidence>
<dbReference type="PROSITE" id="PS00086">
    <property type="entry name" value="CYTOCHROME_P450"/>
    <property type="match status" value="1"/>
</dbReference>
<name>A0A6A5U922_9PLEO</name>
<keyword evidence="3 7" id="KW-0479">Metal-binding</keyword>
<keyword evidence="8" id="KW-0812">Transmembrane</keyword>
<keyword evidence="7" id="KW-0349">Heme</keyword>
<evidence type="ECO:0000256" key="8">
    <source>
        <dbReference type="SAM" id="Phobius"/>
    </source>
</evidence>
<dbReference type="InterPro" id="IPR047146">
    <property type="entry name" value="Cyt_P450_E_CYP52_fungi"/>
</dbReference>
<evidence type="ECO:0000256" key="4">
    <source>
        <dbReference type="ARBA" id="ARBA00023002"/>
    </source>
</evidence>
<keyword evidence="4 7" id="KW-0560">Oxidoreductase</keyword>
<dbReference type="GO" id="GO:0004497">
    <property type="term" value="F:monooxygenase activity"/>
    <property type="evidence" value="ECO:0007669"/>
    <property type="project" value="UniProtKB-KW"/>
</dbReference>
<evidence type="ECO:0000256" key="6">
    <source>
        <dbReference type="ARBA" id="ARBA00023033"/>
    </source>
</evidence>
<gene>
    <name evidence="9" type="ORF">CC80DRAFT_463959</name>
</gene>
<sequence>MAISSIPLSILILILSVPVVLLYSKFNRWLTRSLLAWKYGCKEPPRPNINLDEINRTSAQNFTFLDTTTRLFNDHGKTYKTRRGGRVFIRTCQPEVSKAVLSTHFEKFGLQPIRYEGGKSFFGNGMLVTDGAQWKTSRALIRPTFDVAHIANLDRLGPFVDRFMGLLPRDGSTVDLFPLFKRLTLDISSDFIFGRSMEALASPDSGKDFMDAFHAAQRDVVILNPALRSREHYKGCQDVWDYIDARVDEAFARMSGSGNEPPSEKKHVRIIDELVKTSQDRISLRFLVLSIFMPAHDNVAVALSNAFFHLARNPGAWTKLRAEIMARASEPLTYELLCSFKYLNWVLRETHRLTPLNSGTVRTCLETTVLPVGGGQDGFSALLVEKGDIVELNFRSQQRDKSFWGDDADEFRPERWDTIRPTWEYIPFSGGPRICPALKLVYAETEYIMVRIVREFAGLENRDEVLEWVEERRLTFQSRNGAKVALVP</sequence>
<keyword evidence="5 7" id="KW-0408">Iron</keyword>
<keyword evidence="6 7" id="KW-0503">Monooxygenase</keyword>
<evidence type="ECO:0000256" key="7">
    <source>
        <dbReference type="RuleBase" id="RU000461"/>
    </source>
</evidence>
<dbReference type="GO" id="GO:0016705">
    <property type="term" value="F:oxidoreductase activity, acting on paired donors, with incorporation or reduction of molecular oxygen"/>
    <property type="evidence" value="ECO:0007669"/>
    <property type="project" value="InterPro"/>
</dbReference>
<dbReference type="Proteomes" id="UP000800035">
    <property type="component" value="Unassembled WGS sequence"/>
</dbReference>
<dbReference type="InterPro" id="IPR001128">
    <property type="entry name" value="Cyt_P450"/>
</dbReference>
<dbReference type="Gene3D" id="1.10.630.10">
    <property type="entry name" value="Cytochrome P450"/>
    <property type="match status" value="1"/>
</dbReference>
<proteinExistence type="inferred from homology"/>
<accession>A0A6A5U922</accession>
<evidence type="ECO:0000313" key="10">
    <source>
        <dbReference type="Proteomes" id="UP000800035"/>
    </source>
</evidence>
<evidence type="ECO:0000256" key="1">
    <source>
        <dbReference type="ARBA" id="ARBA00001971"/>
    </source>
</evidence>
<organism evidence="9 10">
    <name type="scientific">Byssothecium circinans</name>
    <dbReference type="NCBI Taxonomy" id="147558"/>
    <lineage>
        <taxon>Eukaryota</taxon>
        <taxon>Fungi</taxon>
        <taxon>Dikarya</taxon>
        <taxon>Ascomycota</taxon>
        <taxon>Pezizomycotina</taxon>
        <taxon>Dothideomycetes</taxon>
        <taxon>Pleosporomycetidae</taxon>
        <taxon>Pleosporales</taxon>
        <taxon>Massarineae</taxon>
        <taxon>Massarinaceae</taxon>
        <taxon>Byssothecium</taxon>
    </lineage>
</organism>
<dbReference type="GO" id="GO:0020037">
    <property type="term" value="F:heme binding"/>
    <property type="evidence" value="ECO:0007669"/>
    <property type="project" value="InterPro"/>
</dbReference>
<dbReference type="EMBL" id="ML976981">
    <property type="protein sequence ID" value="KAF1961218.1"/>
    <property type="molecule type" value="Genomic_DNA"/>
</dbReference>
<dbReference type="PANTHER" id="PTHR24287">
    <property type="entry name" value="P450, PUTATIVE (EUROFUNG)-RELATED"/>
    <property type="match status" value="1"/>
</dbReference>
<dbReference type="PANTHER" id="PTHR24287:SF19">
    <property type="entry name" value="CYTOCHROME P450"/>
    <property type="match status" value="1"/>
</dbReference>
<dbReference type="OrthoDB" id="1470350at2759"/>
<reference evidence="9" key="1">
    <citation type="journal article" date="2020" name="Stud. Mycol.">
        <title>101 Dothideomycetes genomes: a test case for predicting lifestyles and emergence of pathogens.</title>
        <authorList>
            <person name="Haridas S."/>
            <person name="Albert R."/>
            <person name="Binder M."/>
            <person name="Bloem J."/>
            <person name="Labutti K."/>
            <person name="Salamov A."/>
            <person name="Andreopoulos B."/>
            <person name="Baker S."/>
            <person name="Barry K."/>
            <person name="Bills G."/>
            <person name="Bluhm B."/>
            <person name="Cannon C."/>
            <person name="Castanera R."/>
            <person name="Culley D."/>
            <person name="Daum C."/>
            <person name="Ezra D."/>
            <person name="Gonzalez J."/>
            <person name="Henrissat B."/>
            <person name="Kuo A."/>
            <person name="Liang C."/>
            <person name="Lipzen A."/>
            <person name="Lutzoni F."/>
            <person name="Magnuson J."/>
            <person name="Mondo S."/>
            <person name="Nolan M."/>
            <person name="Ohm R."/>
            <person name="Pangilinan J."/>
            <person name="Park H.-J."/>
            <person name="Ramirez L."/>
            <person name="Alfaro M."/>
            <person name="Sun H."/>
            <person name="Tritt A."/>
            <person name="Yoshinaga Y."/>
            <person name="Zwiers L.-H."/>
            <person name="Turgeon B."/>
            <person name="Goodwin S."/>
            <person name="Spatafora J."/>
            <person name="Crous P."/>
            <person name="Grigoriev I."/>
        </authorList>
    </citation>
    <scope>NUCLEOTIDE SEQUENCE</scope>
    <source>
        <strain evidence="9">CBS 675.92</strain>
    </source>
</reference>
<comment type="cofactor">
    <cofactor evidence="1">
        <name>heme</name>
        <dbReference type="ChEBI" id="CHEBI:30413"/>
    </cofactor>
</comment>
<keyword evidence="8" id="KW-0472">Membrane</keyword>
<dbReference type="SUPFAM" id="SSF48264">
    <property type="entry name" value="Cytochrome P450"/>
    <property type="match status" value="1"/>
</dbReference>
<dbReference type="InterPro" id="IPR036396">
    <property type="entry name" value="Cyt_P450_sf"/>
</dbReference>
<evidence type="ECO:0000256" key="5">
    <source>
        <dbReference type="ARBA" id="ARBA00023004"/>
    </source>
</evidence>
<evidence type="ECO:0000313" key="9">
    <source>
        <dbReference type="EMBL" id="KAF1961218.1"/>
    </source>
</evidence>